<proteinExistence type="predicted"/>
<evidence type="ECO:0000313" key="2">
    <source>
        <dbReference type="Proteomes" id="UP000019150"/>
    </source>
</evidence>
<gene>
    <name evidence="1" type="ORF">NONO_c43870</name>
</gene>
<dbReference type="Proteomes" id="UP000019150">
    <property type="component" value="Chromosome"/>
</dbReference>
<dbReference type="KEGG" id="nno:NONO_c43870"/>
<dbReference type="Gene3D" id="3.10.450.50">
    <property type="match status" value="1"/>
</dbReference>
<evidence type="ECO:0008006" key="3">
    <source>
        <dbReference type="Google" id="ProtNLM"/>
    </source>
</evidence>
<accession>W5TPJ4</accession>
<evidence type="ECO:0000313" key="1">
    <source>
        <dbReference type="EMBL" id="AHH19171.1"/>
    </source>
</evidence>
<protein>
    <recommendedName>
        <fullName evidence="3">SnoaL-like domain-containing protein</fullName>
    </recommendedName>
</protein>
<dbReference type="InterPro" id="IPR032710">
    <property type="entry name" value="NTF2-like_dom_sf"/>
</dbReference>
<dbReference type="SUPFAM" id="SSF54427">
    <property type="entry name" value="NTF2-like"/>
    <property type="match status" value="1"/>
</dbReference>
<dbReference type="PATRIC" id="fig|1415166.3.peg.4505"/>
<reference evidence="1 2" key="1">
    <citation type="journal article" date="2014" name="Appl. Environ. Microbiol.">
        <title>Insights into the Microbial Degradation of Rubber and Gutta-Percha by Analysis of the Complete Genome of Nocardia nova SH22a.</title>
        <authorList>
            <person name="Luo Q."/>
            <person name="Hiessl S."/>
            <person name="Poehlein A."/>
            <person name="Daniel R."/>
            <person name="Steinbuchel A."/>
        </authorList>
    </citation>
    <scope>NUCLEOTIDE SEQUENCE [LARGE SCALE GENOMIC DNA]</scope>
    <source>
        <strain evidence="1">SH22a</strain>
    </source>
</reference>
<dbReference type="STRING" id="1415166.NONO_c43870"/>
<dbReference type="EMBL" id="CP006850">
    <property type="protein sequence ID" value="AHH19171.1"/>
    <property type="molecule type" value="Genomic_DNA"/>
</dbReference>
<sequence>MYERPDPMSELTKKEMEEILLAHEIAELEQDVEATMATLAPNPHYELAFVGLAVDGEDAVRETYRRILSGNEGRDVAAERRVHGVAANTLLREAHMTFNTREGERVNGLYLVVMSFDPEVKLISGERMYTDPVFGQMMREQLGPGFENLPGVTRIRDSAPSIVKHDAYKVAASRGLTINAPS</sequence>
<name>W5TPJ4_9NOCA</name>
<organism evidence="1 2">
    <name type="scientific">Nocardia nova SH22a</name>
    <dbReference type="NCBI Taxonomy" id="1415166"/>
    <lineage>
        <taxon>Bacteria</taxon>
        <taxon>Bacillati</taxon>
        <taxon>Actinomycetota</taxon>
        <taxon>Actinomycetes</taxon>
        <taxon>Mycobacteriales</taxon>
        <taxon>Nocardiaceae</taxon>
        <taxon>Nocardia</taxon>
    </lineage>
</organism>
<dbReference type="AlphaFoldDB" id="W5TPJ4"/>
<keyword evidence="2" id="KW-1185">Reference proteome</keyword>
<dbReference type="HOGENOM" id="CLU_1576871_0_0_11"/>